<sequence length="212" mass="23427">MIIAIAGATGLTGSYCLEYLLLQLKITKVISIGRKSTGIQNPKLEEVILEDNKLNTKVVADAFICCLGTTIKKAGSKEAFSKIDLELPLYLSNHLYQNGCQTAAVISAMGADQNSTFFYAKVKGKMEKEMQKIGFESLSIFRPAIIDGQRKEKRLGEKIGLAVAKFLSPFLFGSLKNYKPIHARIIGRSLMTVVFLKKAGVRIYDSQEIKQI</sequence>
<comment type="caution">
    <text evidence="1">The sequence shown here is derived from an EMBL/GenBank/DDBJ whole genome shotgun (WGS) entry which is preliminary data.</text>
</comment>
<keyword evidence="2" id="KW-1185">Reference proteome</keyword>
<accession>A0A3P3WHT6</accession>
<dbReference type="OrthoDB" id="9798632at2"/>
<dbReference type="InterPro" id="IPR036291">
    <property type="entry name" value="NAD(P)-bd_dom_sf"/>
</dbReference>
<name>A0A3P3WHT6_9FLAO</name>
<dbReference type="SUPFAM" id="SSF51735">
    <property type="entry name" value="NAD(P)-binding Rossmann-fold domains"/>
    <property type="match status" value="1"/>
</dbReference>
<gene>
    <name evidence="1" type="ORF">EG849_03885</name>
</gene>
<dbReference type="PANTHER" id="PTHR14097:SF7">
    <property type="entry name" value="OXIDOREDUCTASE HTATIP2"/>
    <property type="match status" value="1"/>
</dbReference>
<evidence type="ECO:0000313" key="1">
    <source>
        <dbReference type="EMBL" id="RRJ93459.1"/>
    </source>
</evidence>
<dbReference type="RefSeq" id="WP_125011776.1">
    <property type="nucleotide sequence ID" value="NZ_RQVR01000003.1"/>
</dbReference>
<organism evidence="1 2">
    <name type="scientific">Flavobacterium macacae</name>
    <dbReference type="NCBI Taxonomy" id="2488993"/>
    <lineage>
        <taxon>Bacteria</taxon>
        <taxon>Pseudomonadati</taxon>
        <taxon>Bacteroidota</taxon>
        <taxon>Flavobacteriia</taxon>
        <taxon>Flavobacteriales</taxon>
        <taxon>Flavobacteriaceae</taxon>
        <taxon>Flavobacterium</taxon>
    </lineage>
</organism>
<evidence type="ECO:0000313" key="2">
    <source>
        <dbReference type="Proteomes" id="UP000271937"/>
    </source>
</evidence>
<proteinExistence type="predicted"/>
<dbReference type="Gene3D" id="3.40.50.720">
    <property type="entry name" value="NAD(P)-binding Rossmann-like Domain"/>
    <property type="match status" value="1"/>
</dbReference>
<protein>
    <submittedName>
        <fullName evidence="1">Oxidoreductase</fullName>
    </submittedName>
</protein>
<dbReference type="EMBL" id="RQVR01000003">
    <property type="protein sequence ID" value="RRJ93459.1"/>
    <property type="molecule type" value="Genomic_DNA"/>
</dbReference>
<dbReference type="PANTHER" id="PTHR14097">
    <property type="entry name" value="OXIDOREDUCTASE HTATIP2"/>
    <property type="match status" value="1"/>
</dbReference>
<reference evidence="1 2" key="1">
    <citation type="submission" date="2018-11" db="EMBL/GenBank/DDBJ databases">
        <title>Flavobacterium sp. nov., YIM 102600 draft genome.</title>
        <authorList>
            <person name="Li G."/>
            <person name="Jiang Y."/>
        </authorList>
    </citation>
    <scope>NUCLEOTIDE SEQUENCE [LARGE SCALE GENOMIC DNA]</scope>
    <source>
        <strain evidence="1 2">YIM 102600</strain>
    </source>
</reference>
<dbReference type="AlphaFoldDB" id="A0A3P3WHT6"/>
<dbReference type="Proteomes" id="UP000271937">
    <property type="component" value="Unassembled WGS sequence"/>
</dbReference>